<dbReference type="GeneID" id="91989435"/>
<gene>
    <name evidence="2" type="ORF">I308_102578</name>
</gene>
<dbReference type="Proteomes" id="UP000054399">
    <property type="component" value="Unassembled WGS sequence"/>
</dbReference>
<accession>A0ABR3BTW6</accession>
<evidence type="ECO:0000256" key="1">
    <source>
        <dbReference type="SAM" id="MobiDB-lite"/>
    </source>
</evidence>
<reference evidence="2 3" key="2">
    <citation type="submission" date="2024-01" db="EMBL/GenBank/DDBJ databases">
        <title>Comparative genomics of Cryptococcus and Kwoniella reveals pathogenesis evolution and contrasting modes of karyotype evolution via chromosome fusion or intercentromeric recombination.</title>
        <authorList>
            <person name="Coelho M.A."/>
            <person name="David-Palma M."/>
            <person name="Shea T."/>
            <person name="Bowers K."/>
            <person name="Mcginley-Smith S."/>
            <person name="Mohammad A.W."/>
            <person name="Gnirke A."/>
            <person name="Yurkov A.M."/>
            <person name="Nowrousian M."/>
            <person name="Sun S."/>
            <person name="Cuomo C.A."/>
            <person name="Heitman J."/>
        </authorList>
    </citation>
    <scope>NUCLEOTIDE SEQUENCE [LARGE SCALE GENOMIC DNA]</scope>
    <source>
        <strain evidence="2 3">IND107</strain>
    </source>
</reference>
<evidence type="ECO:0008006" key="4">
    <source>
        <dbReference type="Google" id="ProtNLM"/>
    </source>
</evidence>
<dbReference type="RefSeq" id="XP_066614592.1">
    <property type="nucleotide sequence ID" value="XM_066757123.1"/>
</dbReference>
<evidence type="ECO:0000313" key="3">
    <source>
        <dbReference type="Proteomes" id="UP000054399"/>
    </source>
</evidence>
<evidence type="ECO:0000313" key="2">
    <source>
        <dbReference type="EMBL" id="KAL0250405.1"/>
    </source>
</evidence>
<sequence length="78" mass="9187">MLHNFILEHDSHEELAGEDVFSQAELQGILREEQRRQREMEDEASALLTPEERRGLNRRRKEVQREAEVVNGWGQATM</sequence>
<feature type="region of interest" description="Disordered" evidence="1">
    <location>
        <begin position="36"/>
        <end position="60"/>
    </location>
</feature>
<keyword evidence="3" id="KW-1185">Reference proteome</keyword>
<dbReference type="EMBL" id="ATAM02000004">
    <property type="protein sequence ID" value="KAL0250405.1"/>
    <property type="molecule type" value="Genomic_DNA"/>
</dbReference>
<protein>
    <recommendedName>
        <fullName evidence="4">Clathrin light chain</fullName>
    </recommendedName>
</protein>
<name>A0ABR3BTW6_9TREE</name>
<comment type="caution">
    <text evidence="2">The sequence shown here is derived from an EMBL/GenBank/DDBJ whole genome shotgun (WGS) entry which is preliminary data.</text>
</comment>
<organism evidence="2 3">
    <name type="scientific">Cryptococcus tetragattii IND107</name>
    <dbReference type="NCBI Taxonomy" id="1296105"/>
    <lineage>
        <taxon>Eukaryota</taxon>
        <taxon>Fungi</taxon>
        <taxon>Dikarya</taxon>
        <taxon>Basidiomycota</taxon>
        <taxon>Agaricomycotina</taxon>
        <taxon>Tremellomycetes</taxon>
        <taxon>Tremellales</taxon>
        <taxon>Cryptococcaceae</taxon>
        <taxon>Cryptococcus</taxon>
        <taxon>Cryptococcus gattii species complex</taxon>
    </lineage>
</organism>
<proteinExistence type="predicted"/>
<reference evidence="3" key="1">
    <citation type="submission" date="2015-01" db="EMBL/GenBank/DDBJ databases">
        <title>The Genome Sequence of Cryptococcus gattii MMRL2647.</title>
        <authorList>
            <consortium name="The Broad Institute Genomics Platform"/>
            <person name="Cuomo C."/>
            <person name="Litvintseva A."/>
            <person name="Chen Y."/>
            <person name="Heitman J."/>
            <person name="Sun S."/>
            <person name="Springer D."/>
            <person name="Dromer F."/>
            <person name="Young S."/>
            <person name="Zeng Q."/>
            <person name="Gargeya S."/>
            <person name="Abouelleil A."/>
            <person name="Alvarado L."/>
            <person name="Chapman S.B."/>
            <person name="Gainer-Dewar J."/>
            <person name="Goldberg J."/>
            <person name="Griggs A."/>
            <person name="Gujja S."/>
            <person name="Hansen M."/>
            <person name="Howarth C."/>
            <person name="Imamovic A."/>
            <person name="Larimer J."/>
            <person name="Murphy C."/>
            <person name="Naylor J."/>
            <person name="Pearson M."/>
            <person name="Priest M."/>
            <person name="Roberts A."/>
            <person name="Saif S."/>
            <person name="Shea T."/>
            <person name="Sykes S."/>
            <person name="Wortman J."/>
            <person name="Nusbaum C."/>
            <person name="Birren B."/>
        </authorList>
    </citation>
    <scope>NUCLEOTIDE SEQUENCE [LARGE SCALE GENOMIC DNA]</scope>
    <source>
        <strain evidence="3">IND107</strain>
    </source>
</reference>